<keyword evidence="1" id="KW-1133">Transmembrane helix</keyword>
<accession>A0AAJ0HZ29</accession>
<gene>
    <name evidence="2" type="ORF">B0T23DRAFT_408634</name>
</gene>
<keyword evidence="1" id="KW-0472">Membrane</keyword>
<evidence type="ECO:0000313" key="3">
    <source>
        <dbReference type="Proteomes" id="UP001285908"/>
    </source>
</evidence>
<proteinExistence type="predicted"/>
<dbReference type="RefSeq" id="XP_062688465.1">
    <property type="nucleotide sequence ID" value="XM_062839315.1"/>
</dbReference>
<sequence>METRPLVAHPWRPRPSRHSVYIRRVWTIAYPFFVAFYVVTIVVLSLSGVRATRGRVSFLDPAPEPQDNPISLQEAYQALQCHTQQQTATLLSLSPAGLLGADQVYAGNVMLGLGKLLVGIAALLTWIGFWVIDKEKYPLWAMDLLSLTGALTVLWLSWGGLDAVMFVSMSSHYVTPLESSHTHASHRFCGSFERRFKIVTGLKKPQWRPTDAFLNDRNPYHSFVMAFSNHSERYRTVGVWFILTTARLAGHLQGVLRLFFELPAKALRLSTTGRGAWEWSWSSKRDVAREMLLLAVSIMM</sequence>
<name>A0AAJ0HZ29_9PEZI</name>
<evidence type="ECO:0000313" key="2">
    <source>
        <dbReference type="EMBL" id="KAK3485561.1"/>
    </source>
</evidence>
<dbReference type="Proteomes" id="UP001285908">
    <property type="component" value="Unassembled WGS sequence"/>
</dbReference>
<dbReference type="GeneID" id="87876937"/>
<feature type="transmembrane region" description="Helical" evidence="1">
    <location>
        <begin position="144"/>
        <end position="167"/>
    </location>
</feature>
<feature type="transmembrane region" description="Helical" evidence="1">
    <location>
        <begin position="21"/>
        <end position="46"/>
    </location>
</feature>
<keyword evidence="3" id="KW-1185">Reference proteome</keyword>
<feature type="transmembrane region" description="Helical" evidence="1">
    <location>
        <begin position="109"/>
        <end position="132"/>
    </location>
</feature>
<keyword evidence="1" id="KW-0812">Transmembrane</keyword>
<dbReference type="AlphaFoldDB" id="A0AAJ0HZ29"/>
<protein>
    <submittedName>
        <fullName evidence="2">Uncharacterized protein</fullName>
    </submittedName>
</protein>
<reference evidence="2 3" key="1">
    <citation type="journal article" date="2023" name="Mol. Phylogenet. Evol.">
        <title>Genome-scale phylogeny and comparative genomics of the fungal order Sordariales.</title>
        <authorList>
            <person name="Hensen N."/>
            <person name="Bonometti L."/>
            <person name="Westerberg I."/>
            <person name="Brannstrom I.O."/>
            <person name="Guillou S."/>
            <person name="Cros-Aarteil S."/>
            <person name="Calhoun S."/>
            <person name="Haridas S."/>
            <person name="Kuo A."/>
            <person name="Mondo S."/>
            <person name="Pangilinan J."/>
            <person name="Riley R."/>
            <person name="LaButti K."/>
            <person name="Andreopoulos B."/>
            <person name="Lipzen A."/>
            <person name="Chen C."/>
            <person name="Yan M."/>
            <person name="Daum C."/>
            <person name="Ng V."/>
            <person name="Clum A."/>
            <person name="Steindorff A."/>
            <person name="Ohm R.A."/>
            <person name="Martin F."/>
            <person name="Silar P."/>
            <person name="Natvig D.O."/>
            <person name="Lalanne C."/>
            <person name="Gautier V."/>
            <person name="Ament-Velasquez S.L."/>
            <person name="Kruys A."/>
            <person name="Hutchinson M.I."/>
            <person name="Powell A.J."/>
            <person name="Barry K."/>
            <person name="Miller A.N."/>
            <person name="Grigoriev I.V."/>
            <person name="Debuchy R."/>
            <person name="Gladieux P."/>
            <person name="Hiltunen Thoren M."/>
            <person name="Johannesson H."/>
        </authorList>
    </citation>
    <scope>NUCLEOTIDE SEQUENCE [LARGE SCALE GENOMIC DNA]</scope>
    <source>
        <strain evidence="2 3">FGSC 10403</strain>
    </source>
</reference>
<evidence type="ECO:0000256" key="1">
    <source>
        <dbReference type="SAM" id="Phobius"/>
    </source>
</evidence>
<dbReference type="EMBL" id="JAULSX010000010">
    <property type="protein sequence ID" value="KAK3485561.1"/>
    <property type="molecule type" value="Genomic_DNA"/>
</dbReference>
<comment type="caution">
    <text evidence="2">The sequence shown here is derived from an EMBL/GenBank/DDBJ whole genome shotgun (WGS) entry which is preliminary data.</text>
</comment>
<organism evidence="2 3">
    <name type="scientific">Neurospora hispaniola</name>
    <dbReference type="NCBI Taxonomy" id="588809"/>
    <lineage>
        <taxon>Eukaryota</taxon>
        <taxon>Fungi</taxon>
        <taxon>Dikarya</taxon>
        <taxon>Ascomycota</taxon>
        <taxon>Pezizomycotina</taxon>
        <taxon>Sordariomycetes</taxon>
        <taxon>Sordariomycetidae</taxon>
        <taxon>Sordariales</taxon>
        <taxon>Sordariaceae</taxon>
        <taxon>Neurospora</taxon>
    </lineage>
</organism>